<comment type="caution">
    <text evidence="1">The sequence shown here is derived from an EMBL/GenBank/DDBJ whole genome shotgun (WGS) entry which is preliminary data.</text>
</comment>
<reference evidence="1" key="1">
    <citation type="submission" date="2023-04" db="EMBL/GenBank/DDBJ databases">
        <title>Draft Genome sequencing of Naganishia species isolated from polar environments using Oxford Nanopore Technology.</title>
        <authorList>
            <person name="Leo P."/>
            <person name="Venkateswaran K."/>
        </authorList>
    </citation>
    <scope>NUCLEOTIDE SEQUENCE</scope>
    <source>
        <strain evidence="1">MNA-CCFEE 5423</strain>
    </source>
</reference>
<dbReference type="Proteomes" id="UP001227268">
    <property type="component" value="Unassembled WGS sequence"/>
</dbReference>
<accession>A0ACC2V1K8</accession>
<evidence type="ECO:0000313" key="2">
    <source>
        <dbReference type="Proteomes" id="UP001227268"/>
    </source>
</evidence>
<organism evidence="1 2">
    <name type="scientific">Naganishia friedmannii</name>
    <dbReference type="NCBI Taxonomy" id="89922"/>
    <lineage>
        <taxon>Eukaryota</taxon>
        <taxon>Fungi</taxon>
        <taxon>Dikarya</taxon>
        <taxon>Basidiomycota</taxon>
        <taxon>Agaricomycotina</taxon>
        <taxon>Tremellomycetes</taxon>
        <taxon>Filobasidiales</taxon>
        <taxon>Filobasidiaceae</taxon>
        <taxon>Naganishia</taxon>
    </lineage>
</organism>
<dbReference type="EMBL" id="JASBWT010000034">
    <property type="protein sequence ID" value="KAJ9092894.1"/>
    <property type="molecule type" value="Genomic_DNA"/>
</dbReference>
<keyword evidence="2" id="KW-1185">Reference proteome</keyword>
<name>A0ACC2V1K8_9TREE</name>
<sequence length="294" mass="31905">MLGLAIATFQQPLTAHKTITRLSTLSTVRRYLASHTMTVPQHPGLSKIEINVDCGEAFGNWAAGPDEELMPMIDVANVACGGHAGSPVIMKRTVDLAKKFGVKVGAHPGFPDKAGFGRRVLQMNSEEAYTEVLYQVGALKTFLDVTGMPLNHVKPHGMLYIMMQSDETMCDAAMRAIKHFDVPVYGLPGTLHETLAAKYNIPFIPEAFVDVNYSSDGVLLGVPGSRKMSTEEIHDVTKQLGKEGVLPSVDHKLIDVGVGKKPFTLCLHSDFATCRENIAAARKAVDAVNQELYA</sequence>
<gene>
    <name evidence="1" type="ORF">QFC21_006606</name>
</gene>
<protein>
    <submittedName>
        <fullName evidence="1">Uncharacterized protein</fullName>
    </submittedName>
</protein>
<evidence type="ECO:0000313" key="1">
    <source>
        <dbReference type="EMBL" id="KAJ9092894.1"/>
    </source>
</evidence>
<proteinExistence type="predicted"/>